<evidence type="ECO:0000313" key="1">
    <source>
        <dbReference type="EnsemblPlants" id="ORUFI01G03240.1"/>
    </source>
</evidence>
<dbReference type="AlphaFoldDB" id="A0A0E0MRC4"/>
<organism evidence="1 2">
    <name type="scientific">Oryza rufipogon</name>
    <name type="common">Brownbeard rice</name>
    <name type="synonym">Asian wild rice</name>
    <dbReference type="NCBI Taxonomy" id="4529"/>
    <lineage>
        <taxon>Eukaryota</taxon>
        <taxon>Viridiplantae</taxon>
        <taxon>Streptophyta</taxon>
        <taxon>Embryophyta</taxon>
        <taxon>Tracheophyta</taxon>
        <taxon>Spermatophyta</taxon>
        <taxon>Magnoliopsida</taxon>
        <taxon>Liliopsida</taxon>
        <taxon>Poales</taxon>
        <taxon>Poaceae</taxon>
        <taxon>BOP clade</taxon>
        <taxon>Oryzoideae</taxon>
        <taxon>Oryzeae</taxon>
        <taxon>Oryzinae</taxon>
        <taxon>Oryza</taxon>
    </lineage>
</organism>
<keyword evidence="2" id="KW-1185">Reference proteome</keyword>
<evidence type="ECO:0000313" key="2">
    <source>
        <dbReference type="Proteomes" id="UP000008022"/>
    </source>
</evidence>
<dbReference type="Proteomes" id="UP000008022">
    <property type="component" value="Unassembled WGS sequence"/>
</dbReference>
<proteinExistence type="predicted"/>
<dbReference type="HOGENOM" id="CLU_162288_0_0_1"/>
<reference evidence="1" key="2">
    <citation type="submission" date="2015-06" db="UniProtKB">
        <authorList>
            <consortium name="EnsemblPlants"/>
        </authorList>
    </citation>
    <scope>IDENTIFICATION</scope>
</reference>
<name>A0A0E0MRC4_ORYRU</name>
<dbReference type="Gramene" id="ORUFI01G03240.1">
    <property type="protein sequence ID" value="ORUFI01G03240.1"/>
    <property type="gene ID" value="ORUFI01G03240"/>
</dbReference>
<reference evidence="2" key="1">
    <citation type="submission" date="2013-06" db="EMBL/GenBank/DDBJ databases">
        <authorList>
            <person name="Zhao Q."/>
        </authorList>
    </citation>
    <scope>NUCLEOTIDE SEQUENCE</scope>
    <source>
        <strain evidence="2">cv. W1943</strain>
    </source>
</reference>
<dbReference type="OMA" id="SDAVCHH"/>
<accession>A0A0E0MRC4</accession>
<dbReference type="EnsemblPlants" id="ORUFI01G03240.1">
    <property type="protein sequence ID" value="ORUFI01G03240.1"/>
    <property type="gene ID" value="ORUFI01G03240"/>
</dbReference>
<protein>
    <submittedName>
        <fullName evidence="1">Uncharacterized protein</fullName>
    </submittedName>
</protein>
<sequence length="97" mass="9433">MSCCGGNCGCGSGCQCGSGCGGWAQAAAGRGAAGRGWRAQAAGEHLGAGGGGRSCARASRPLYPTVATLLTLSDAVCHHGETREIAQLLPVLANSDG</sequence>